<protein>
    <submittedName>
        <fullName evidence="1">Uncharacterized protein</fullName>
    </submittedName>
</protein>
<organism evidence="1 2">
    <name type="scientific">Portunus trituberculatus</name>
    <name type="common">Swimming crab</name>
    <name type="synonym">Neptunus trituberculatus</name>
    <dbReference type="NCBI Taxonomy" id="210409"/>
    <lineage>
        <taxon>Eukaryota</taxon>
        <taxon>Metazoa</taxon>
        <taxon>Ecdysozoa</taxon>
        <taxon>Arthropoda</taxon>
        <taxon>Crustacea</taxon>
        <taxon>Multicrustacea</taxon>
        <taxon>Malacostraca</taxon>
        <taxon>Eumalacostraca</taxon>
        <taxon>Eucarida</taxon>
        <taxon>Decapoda</taxon>
        <taxon>Pleocyemata</taxon>
        <taxon>Brachyura</taxon>
        <taxon>Eubrachyura</taxon>
        <taxon>Portunoidea</taxon>
        <taxon>Portunidae</taxon>
        <taxon>Portuninae</taxon>
        <taxon>Portunus</taxon>
    </lineage>
</organism>
<reference evidence="1 2" key="1">
    <citation type="submission" date="2019-05" db="EMBL/GenBank/DDBJ databases">
        <title>Another draft genome of Portunus trituberculatus and its Hox gene families provides insights of decapod evolution.</title>
        <authorList>
            <person name="Jeong J.-H."/>
            <person name="Song I."/>
            <person name="Kim S."/>
            <person name="Choi T."/>
            <person name="Kim D."/>
            <person name="Ryu S."/>
            <person name="Kim W."/>
        </authorList>
    </citation>
    <scope>NUCLEOTIDE SEQUENCE [LARGE SCALE GENOMIC DNA]</scope>
    <source>
        <tissue evidence="1">Muscle</tissue>
    </source>
</reference>
<evidence type="ECO:0000313" key="2">
    <source>
        <dbReference type="Proteomes" id="UP000324222"/>
    </source>
</evidence>
<gene>
    <name evidence="1" type="ORF">E2C01_066492</name>
</gene>
<proteinExistence type="predicted"/>
<sequence>MMVRITHRQAERQQSNVPAHHNSRCLLVVSLFLVMSVTGSLKRLAHPLHPNSHLQASTVEL</sequence>
<comment type="caution">
    <text evidence="1">The sequence shown here is derived from an EMBL/GenBank/DDBJ whole genome shotgun (WGS) entry which is preliminary data.</text>
</comment>
<name>A0A5B7HQM8_PORTR</name>
<evidence type="ECO:0000313" key="1">
    <source>
        <dbReference type="EMBL" id="MPC72196.1"/>
    </source>
</evidence>
<dbReference type="Proteomes" id="UP000324222">
    <property type="component" value="Unassembled WGS sequence"/>
</dbReference>
<dbReference type="AlphaFoldDB" id="A0A5B7HQM8"/>
<dbReference type="EMBL" id="VSRR010034311">
    <property type="protein sequence ID" value="MPC72196.1"/>
    <property type="molecule type" value="Genomic_DNA"/>
</dbReference>
<accession>A0A5B7HQM8</accession>
<keyword evidence="2" id="KW-1185">Reference proteome</keyword>